<keyword evidence="5 6" id="KW-0274">FAD</keyword>
<dbReference type="GO" id="GO:0050660">
    <property type="term" value="F:flavin adenine dinucleotide binding"/>
    <property type="evidence" value="ECO:0007669"/>
    <property type="project" value="InterPro"/>
</dbReference>
<dbReference type="AlphaFoldDB" id="A0A2Z7DIA6"/>
<evidence type="ECO:0000256" key="6">
    <source>
        <dbReference type="PIRSR" id="PIRSR000137-2"/>
    </source>
</evidence>
<feature type="binding site" evidence="6">
    <location>
        <begin position="509"/>
        <end position="510"/>
    </location>
    <ligand>
        <name>FAD</name>
        <dbReference type="ChEBI" id="CHEBI:57692"/>
    </ligand>
</feature>
<gene>
    <name evidence="10" type="ORF">F511_07869</name>
</gene>
<keyword evidence="3" id="KW-0285">Flavoprotein</keyword>
<dbReference type="InterPro" id="IPR000172">
    <property type="entry name" value="GMC_OxRdtase_N"/>
</dbReference>
<feature type="binding site" evidence="6">
    <location>
        <position position="538"/>
    </location>
    <ligand>
        <name>FAD</name>
        <dbReference type="ChEBI" id="CHEBI:57692"/>
    </ligand>
</feature>
<organism evidence="10 11">
    <name type="scientific">Dorcoceras hygrometricum</name>
    <dbReference type="NCBI Taxonomy" id="472368"/>
    <lineage>
        <taxon>Eukaryota</taxon>
        <taxon>Viridiplantae</taxon>
        <taxon>Streptophyta</taxon>
        <taxon>Embryophyta</taxon>
        <taxon>Tracheophyta</taxon>
        <taxon>Spermatophyta</taxon>
        <taxon>Magnoliopsida</taxon>
        <taxon>eudicotyledons</taxon>
        <taxon>Gunneridae</taxon>
        <taxon>Pentapetalae</taxon>
        <taxon>asterids</taxon>
        <taxon>lamiids</taxon>
        <taxon>Lamiales</taxon>
        <taxon>Gesneriaceae</taxon>
        <taxon>Didymocarpoideae</taxon>
        <taxon>Trichosporeae</taxon>
        <taxon>Loxocarpinae</taxon>
        <taxon>Dorcoceras</taxon>
    </lineage>
</organism>
<feature type="disulfide bond" evidence="7">
    <location>
        <begin position="446"/>
        <end position="501"/>
    </location>
</feature>
<proteinExistence type="inferred from homology"/>
<evidence type="ECO:0000313" key="11">
    <source>
        <dbReference type="Proteomes" id="UP000250235"/>
    </source>
</evidence>
<feature type="domain" description="Glucose-methanol-choline oxidoreductase N-terminal" evidence="9">
    <location>
        <begin position="278"/>
        <end position="292"/>
    </location>
</feature>
<dbReference type="GO" id="GO:0016614">
    <property type="term" value="F:oxidoreductase activity, acting on CH-OH group of donors"/>
    <property type="evidence" value="ECO:0007669"/>
    <property type="project" value="InterPro"/>
</dbReference>
<dbReference type="SUPFAM" id="SSF51905">
    <property type="entry name" value="FAD/NAD(P)-binding domain"/>
    <property type="match status" value="1"/>
</dbReference>
<keyword evidence="11" id="KW-1185">Reference proteome</keyword>
<dbReference type="InterPro" id="IPR012132">
    <property type="entry name" value="GMC_OxRdtase"/>
</dbReference>
<dbReference type="InterPro" id="IPR051871">
    <property type="entry name" value="GMC_Oxidoreductase-Related"/>
</dbReference>
<evidence type="ECO:0000256" key="1">
    <source>
        <dbReference type="ARBA" id="ARBA00001974"/>
    </source>
</evidence>
<sequence>MVSRRLFCDVAVAFGLLLLIGSCSAEKAPYKSFAKYATSAPPEEYYDYIIIGGGTAGCALAATLSSAAKVLLLERGDLPYNNPNVTNISGFPFSLADNSPNSVAQQFISTDGVFNHRGRVLGGGSAINAGFFTRASADYVRGVGWDPRMVNESYEWVEKKVAFQPTVAAWQAAVRNGLLDAGILPYRGFTFEHLHGTKVGGSIFDENGYRHTAADLLEYANSTNIRVYLHATVHRVMFTTDPGKKPQATAVHFRDSKRQRHVAYLNNGTKNEIILSAGALGSPQLLMLSGIGPSNHLEAQGIEVILDQHMVGQGMSDNPMNVVFVPSPQPVEISLIEVVGISEVGTYVEAASGFFELVWGSRIAQDFAKLANQVDRFTLPTNSSIFQELIQQPQQSEGGNLQAGVILEKVTGPLSTGYLELQTRNPKDNPRVTFNYFQDPRDLQRCVQGMDIIRRVIESRSFAPFRYPFATFQSLINFMLSMPINLRQKHFASTYSMEQFCIDTVMTIWHYHGGCQVNRVVDRDYRVLGVDALRVIDGSTFYNSPGTNPQATVMMLGRYMGQKILKER</sequence>
<dbReference type="PROSITE" id="PS00624">
    <property type="entry name" value="GMC_OXRED_2"/>
    <property type="match status" value="1"/>
</dbReference>
<dbReference type="Pfam" id="PF00732">
    <property type="entry name" value="GMC_oxred_N"/>
    <property type="match status" value="1"/>
</dbReference>
<keyword evidence="7" id="KW-1015">Disulfide bond</keyword>
<dbReference type="InterPro" id="IPR007867">
    <property type="entry name" value="GMC_OxRtase_C"/>
</dbReference>
<dbReference type="OrthoDB" id="269227at2759"/>
<dbReference type="Gene3D" id="3.30.410.40">
    <property type="match status" value="1"/>
</dbReference>
<evidence type="ECO:0000256" key="2">
    <source>
        <dbReference type="ARBA" id="ARBA00010790"/>
    </source>
</evidence>
<dbReference type="PANTHER" id="PTHR45968:SF31">
    <property type="entry name" value="GLUCOSE-METHANOL-CHOLINE (GMC) OXIDOREDUCTASE FAMILY PROTEIN"/>
    <property type="match status" value="1"/>
</dbReference>
<feature type="signal peptide" evidence="8">
    <location>
        <begin position="1"/>
        <end position="25"/>
    </location>
</feature>
<evidence type="ECO:0000256" key="8">
    <source>
        <dbReference type="SAM" id="SignalP"/>
    </source>
</evidence>
<evidence type="ECO:0000256" key="7">
    <source>
        <dbReference type="PIRSR" id="PIRSR000137-3"/>
    </source>
</evidence>
<evidence type="ECO:0000256" key="5">
    <source>
        <dbReference type="ARBA" id="ARBA00022827"/>
    </source>
</evidence>
<dbReference type="Proteomes" id="UP000250235">
    <property type="component" value="Unassembled WGS sequence"/>
</dbReference>
<comment type="similarity">
    <text evidence="2">Belongs to the GMC oxidoreductase family.</text>
</comment>
<dbReference type="Pfam" id="PF05199">
    <property type="entry name" value="GMC_oxred_C"/>
    <property type="match status" value="1"/>
</dbReference>
<keyword evidence="4 8" id="KW-0732">Signal</keyword>
<evidence type="ECO:0000256" key="4">
    <source>
        <dbReference type="ARBA" id="ARBA00022729"/>
    </source>
</evidence>
<dbReference type="PIRSF" id="PIRSF000137">
    <property type="entry name" value="Alcohol_oxidase"/>
    <property type="match status" value="1"/>
</dbReference>
<feature type="chain" id="PRO_5016332409" evidence="8">
    <location>
        <begin position="26"/>
        <end position="568"/>
    </location>
</feature>
<dbReference type="EMBL" id="KQ987391">
    <property type="protein sequence ID" value="KZV57228.1"/>
    <property type="molecule type" value="Genomic_DNA"/>
</dbReference>
<dbReference type="Gene3D" id="3.50.50.60">
    <property type="entry name" value="FAD/NAD(P)-binding domain"/>
    <property type="match status" value="1"/>
</dbReference>
<feature type="binding site" evidence="6">
    <location>
        <position position="120"/>
    </location>
    <ligand>
        <name>FAD</name>
        <dbReference type="ChEBI" id="CHEBI:57692"/>
    </ligand>
</feature>
<feature type="binding site" evidence="6">
    <location>
        <begin position="549"/>
        <end position="550"/>
    </location>
    <ligand>
        <name>FAD</name>
        <dbReference type="ChEBI" id="CHEBI:57692"/>
    </ligand>
</feature>
<evidence type="ECO:0000313" key="10">
    <source>
        <dbReference type="EMBL" id="KZV57228.1"/>
    </source>
</evidence>
<accession>A0A2Z7DIA6</accession>
<dbReference type="InterPro" id="IPR036188">
    <property type="entry name" value="FAD/NAD-bd_sf"/>
</dbReference>
<dbReference type="PANTHER" id="PTHR45968">
    <property type="entry name" value="OSJNBA0019K04.7 PROTEIN"/>
    <property type="match status" value="1"/>
</dbReference>
<dbReference type="PROSITE" id="PS51257">
    <property type="entry name" value="PROKAR_LIPOPROTEIN"/>
    <property type="match status" value="1"/>
</dbReference>
<feature type="binding site" evidence="6">
    <location>
        <position position="233"/>
    </location>
    <ligand>
        <name>FAD</name>
        <dbReference type="ChEBI" id="CHEBI:57692"/>
    </ligand>
</feature>
<protein>
    <submittedName>
        <fullName evidence="10">Protein HOTHEAD-like</fullName>
    </submittedName>
</protein>
<evidence type="ECO:0000259" key="9">
    <source>
        <dbReference type="PROSITE" id="PS00624"/>
    </source>
</evidence>
<comment type="cofactor">
    <cofactor evidence="1 6">
        <name>FAD</name>
        <dbReference type="ChEBI" id="CHEBI:57692"/>
    </cofactor>
</comment>
<dbReference type="SUPFAM" id="SSF54373">
    <property type="entry name" value="FAD-linked reductases, C-terminal domain"/>
    <property type="match status" value="1"/>
</dbReference>
<reference evidence="10 11" key="1">
    <citation type="journal article" date="2015" name="Proc. Natl. Acad. Sci. U.S.A.">
        <title>The resurrection genome of Boea hygrometrica: A blueprint for survival of dehydration.</title>
        <authorList>
            <person name="Xiao L."/>
            <person name="Yang G."/>
            <person name="Zhang L."/>
            <person name="Yang X."/>
            <person name="Zhao S."/>
            <person name="Ji Z."/>
            <person name="Zhou Q."/>
            <person name="Hu M."/>
            <person name="Wang Y."/>
            <person name="Chen M."/>
            <person name="Xu Y."/>
            <person name="Jin H."/>
            <person name="Xiao X."/>
            <person name="Hu G."/>
            <person name="Bao F."/>
            <person name="Hu Y."/>
            <person name="Wan P."/>
            <person name="Li L."/>
            <person name="Deng X."/>
            <person name="Kuang T."/>
            <person name="Xiang C."/>
            <person name="Zhu J.K."/>
            <person name="Oliver M.J."/>
            <person name="He Y."/>
        </authorList>
    </citation>
    <scope>NUCLEOTIDE SEQUENCE [LARGE SCALE GENOMIC DNA]</scope>
    <source>
        <strain evidence="11">cv. XS01</strain>
    </source>
</reference>
<evidence type="ECO:0000256" key="3">
    <source>
        <dbReference type="ARBA" id="ARBA00022630"/>
    </source>
</evidence>
<name>A0A2Z7DIA6_9LAMI</name>